<evidence type="ECO:0000313" key="10">
    <source>
        <dbReference type="Proteomes" id="UP000231586"/>
    </source>
</evidence>
<dbReference type="AlphaFoldDB" id="A0A2M8WR16"/>
<dbReference type="CDD" id="cd06550">
    <property type="entry name" value="TM_ABC_iron-siderophores_like"/>
    <property type="match status" value="1"/>
</dbReference>
<dbReference type="PROSITE" id="PS51257">
    <property type="entry name" value="PROKAR_LIPOPROTEIN"/>
    <property type="match status" value="1"/>
</dbReference>
<organism evidence="9 10">
    <name type="scientific">Luteimicrobium subarcticum</name>
    <dbReference type="NCBI Taxonomy" id="620910"/>
    <lineage>
        <taxon>Bacteria</taxon>
        <taxon>Bacillati</taxon>
        <taxon>Actinomycetota</taxon>
        <taxon>Actinomycetes</taxon>
        <taxon>Micrococcales</taxon>
        <taxon>Luteimicrobium</taxon>
    </lineage>
</organism>
<feature type="transmembrane region" description="Helical" evidence="8">
    <location>
        <begin position="99"/>
        <end position="118"/>
    </location>
</feature>
<dbReference type="EMBL" id="PGTZ01000008">
    <property type="protein sequence ID" value="PJI93296.1"/>
    <property type="molecule type" value="Genomic_DNA"/>
</dbReference>
<evidence type="ECO:0000313" key="9">
    <source>
        <dbReference type="EMBL" id="PJI93296.1"/>
    </source>
</evidence>
<protein>
    <submittedName>
        <fullName evidence="9">Iron complex transport system permease protein</fullName>
    </submittedName>
</protein>
<evidence type="ECO:0000256" key="3">
    <source>
        <dbReference type="ARBA" id="ARBA00022448"/>
    </source>
</evidence>
<dbReference type="Proteomes" id="UP000231586">
    <property type="component" value="Unassembled WGS sequence"/>
</dbReference>
<dbReference type="OrthoDB" id="4455417at2"/>
<comment type="similarity">
    <text evidence="2">Belongs to the binding-protein-dependent transport system permease family. FecCD subfamily.</text>
</comment>
<feature type="transmembrane region" description="Helical" evidence="8">
    <location>
        <begin position="67"/>
        <end position="87"/>
    </location>
</feature>
<dbReference type="GO" id="GO:0033214">
    <property type="term" value="P:siderophore-iron import into cell"/>
    <property type="evidence" value="ECO:0007669"/>
    <property type="project" value="TreeGrafter"/>
</dbReference>
<reference evidence="9 10" key="1">
    <citation type="submission" date="2017-11" db="EMBL/GenBank/DDBJ databases">
        <title>Genomic Encyclopedia of Archaeal and Bacterial Type Strains, Phase II (KMG-II): From Individual Species to Whole Genera.</title>
        <authorList>
            <person name="Goeker M."/>
        </authorList>
    </citation>
    <scope>NUCLEOTIDE SEQUENCE [LARGE SCALE GENOMIC DNA]</scope>
    <source>
        <strain evidence="9 10">DSM 22413</strain>
    </source>
</reference>
<feature type="transmembrane region" description="Helical" evidence="8">
    <location>
        <begin position="282"/>
        <end position="300"/>
    </location>
</feature>
<keyword evidence="6 8" id="KW-1133">Transmembrane helix</keyword>
<feature type="transmembrane region" description="Helical" evidence="8">
    <location>
        <begin position="244"/>
        <end position="270"/>
    </location>
</feature>
<sequence>MSRVRATRVARRARSVRVAVVLAVLLVLACATSLCLGDAGLSPADVARTLVGQGDALTDFVVFDLSLPRLLTAVLVGACLALSGAIFQSVVRNPLASPDIVGITASASAAGVIGIVLLGLSGLVLSGFVLAGTVCAAVVIYLLAWRSGLSGYRFVLVGIGVAAIASAVVSYVLTRSSLTDSRDALVWLTGSLNGATSEKLAVLALGAAVLVPLALAQAGALEQLELGDDTAAALGTRVERGRALAVLTGVALAAIAVAAAGPIVFVALCCGQIARRLVRSGAPALVASALVGALLLVVADDLAQYAVPGTDYPVGVVTGIVGAPYLLWLLTRTNRAGQGG</sequence>
<keyword evidence="3" id="KW-0813">Transport</keyword>
<evidence type="ECO:0000256" key="4">
    <source>
        <dbReference type="ARBA" id="ARBA00022475"/>
    </source>
</evidence>
<feature type="transmembrane region" description="Helical" evidence="8">
    <location>
        <begin position="151"/>
        <end position="173"/>
    </location>
</feature>
<gene>
    <name evidence="9" type="ORF">CLV34_1865</name>
</gene>
<feature type="transmembrane region" description="Helical" evidence="8">
    <location>
        <begin position="312"/>
        <end position="330"/>
    </location>
</feature>
<evidence type="ECO:0000256" key="1">
    <source>
        <dbReference type="ARBA" id="ARBA00004651"/>
    </source>
</evidence>
<accession>A0A2M8WR16</accession>
<keyword evidence="5 8" id="KW-0812">Transmembrane</keyword>
<evidence type="ECO:0000256" key="2">
    <source>
        <dbReference type="ARBA" id="ARBA00007935"/>
    </source>
</evidence>
<feature type="transmembrane region" description="Helical" evidence="8">
    <location>
        <begin position="124"/>
        <end position="144"/>
    </location>
</feature>
<dbReference type="Pfam" id="PF01032">
    <property type="entry name" value="FecCD"/>
    <property type="match status" value="1"/>
</dbReference>
<keyword evidence="7 8" id="KW-0472">Membrane</keyword>
<keyword evidence="4" id="KW-1003">Cell membrane</keyword>
<evidence type="ECO:0000256" key="5">
    <source>
        <dbReference type="ARBA" id="ARBA00022692"/>
    </source>
</evidence>
<dbReference type="InterPro" id="IPR000522">
    <property type="entry name" value="ABC_transptr_permease_BtuC"/>
</dbReference>
<dbReference type="PANTHER" id="PTHR30472">
    <property type="entry name" value="FERRIC ENTEROBACTIN TRANSPORT SYSTEM PERMEASE PROTEIN"/>
    <property type="match status" value="1"/>
</dbReference>
<evidence type="ECO:0000256" key="6">
    <source>
        <dbReference type="ARBA" id="ARBA00022989"/>
    </source>
</evidence>
<keyword evidence="10" id="KW-1185">Reference proteome</keyword>
<dbReference type="SUPFAM" id="SSF81345">
    <property type="entry name" value="ABC transporter involved in vitamin B12 uptake, BtuC"/>
    <property type="match status" value="1"/>
</dbReference>
<dbReference type="PANTHER" id="PTHR30472:SF24">
    <property type="entry name" value="FERRIC ENTEROBACTIN TRANSPORT SYSTEM PERMEASE PROTEIN FEPG"/>
    <property type="match status" value="1"/>
</dbReference>
<comment type="caution">
    <text evidence="9">The sequence shown here is derived from an EMBL/GenBank/DDBJ whole genome shotgun (WGS) entry which is preliminary data.</text>
</comment>
<dbReference type="Gene3D" id="1.10.3470.10">
    <property type="entry name" value="ABC transporter involved in vitamin B12 uptake, BtuC"/>
    <property type="match status" value="1"/>
</dbReference>
<comment type="subcellular location">
    <subcellularLocation>
        <location evidence="1">Cell membrane</location>
        <topology evidence="1">Multi-pass membrane protein</topology>
    </subcellularLocation>
</comment>
<name>A0A2M8WR16_9MICO</name>
<proteinExistence type="inferred from homology"/>
<evidence type="ECO:0000256" key="7">
    <source>
        <dbReference type="ARBA" id="ARBA00023136"/>
    </source>
</evidence>
<evidence type="ECO:0000256" key="8">
    <source>
        <dbReference type="SAM" id="Phobius"/>
    </source>
</evidence>
<dbReference type="GO" id="GO:0022857">
    <property type="term" value="F:transmembrane transporter activity"/>
    <property type="evidence" value="ECO:0007669"/>
    <property type="project" value="InterPro"/>
</dbReference>
<dbReference type="InterPro" id="IPR037294">
    <property type="entry name" value="ABC_BtuC-like"/>
</dbReference>
<dbReference type="GO" id="GO:0005886">
    <property type="term" value="C:plasma membrane"/>
    <property type="evidence" value="ECO:0007669"/>
    <property type="project" value="UniProtKB-SubCell"/>
</dbReference>